<protein>
    <recommendedName>
        <fullName evidence="3">Resolvase HTH domain-containing protein</fullName>
    </recommendedName>
</protein>
<keyword evidence="2" id="KW-1185">Reference proteome</keyword>
<reference evidence="2" key="1">
    <citation type="journal article" date="2019" name="Int. J. Syst. Evol. Microbiol.">
        <title>The Global Catalogue of Microorganisms (GCM) 10K type strain sequencing project: providing services to taxonomists for standard genome sequencing and annotation.</title>
        <authorList>
            <consortium name="The Broad Institute Genomics Platform"/>
            <consortium name="The Broad Institute Genome Sequencing Center for Infectious Disease"/>
            <person name="Wu L."/>
            <person name="Ma J."/>
        </authorList>
    </citation>
    <scope>NUCLEOTIDE SEQUENCE [LARGE SCALE GENOMIC DNA]</scope>
    <source>
        <strain evidence="2">JCM 16950</strain>
    </source>
</reference>
<evidence type="ECO:0000313" key="2">
    <source>
        <dbReference type="Proteomes" id="UP001500540"/>
    </source>
</evidence>
<gene>
    <name evidence="1" type="ORF">GCM10022240_13220</name>
</gene>
<accession>A0ABP7GD90</accession>
<proteinExistence type="predicted"/>
<evidence type="ECO:0008006" key="3">
    <source>
        <dbReference type="Google" id="ProtNLM"/>
    </source>
</evidence>
<organism evidence="1 2">
    <name type="scientific">Microbacterium kribbense</name>
    <dbReference type="NCBI Taxonomy" id="433645"/>
    <lineage>
        <taxon>Bacteria</taxon>
        <taxon>Bacillati</taxon>
        <taxon>Actinomycetota</taxon>
        <taxon>Actinomycetes</taxon>
        <taxon>Micrococcales</taxon>
        <taxon>Microbacteriaceae</taxon>
        <taxon>Microbacterium</taxon>
    </lineage>
</organism>
<comment type="caution">
    <text evidence="1">The sequence shown here is derived from an EMBL/GenBank/DDBJ whole genome shotgun (WGS) entry which is preliminary data.</text>
</comment>
<evidence type="ECO:0000313" key="1">
    <source>
        <dbReference type="EMBL" id="GAA3761982.1"/>
    </source>
</evidence>
<name>A0ABP7GD90_9MICO</name>
<dbReference type="EMBL" id="BAABAF010000004">
    <property type="protein sequence ID" value="GAA3761982.1"/>
    <property type="molecule type" value="Genomic_DNA"/>
</dbReference>
<dbReference type="Proteomes" id="UP001500540">
    <property type="component" value="Unassembled WGS sequence"/>
</dbReference>
<sequence>MPIAQLTRQFGVSRDILYRHVKHMTPGVVDAMQSSPQLRALALVDRMASIADDARTGRIGAYAAGNAWLGARLGDSELRALEAMADRFKIDHDALADDHRRALETARQAAGLARAVDRAVEQHPELAEILAAAADAEGIPEIAAMLRNEPTTDHETSTREIA</sequence>